<proteinExistence type="predicted"/>
<reference evidence="1 2" key="1">
    <citation type="journal article" date="2018" name="Nat. Ecol. Evol.">
        <title>Pezizomycetes genomes reveal the molecular basis of ectomycorrhizal truffle lifestyle.</title>
        <authorList>
            <person name="Murat C."/>
            <person name="Payen T."/>
            <person name="Noel B."/>
            <person name="Kuo A."/>
            <person name="Morin E."/>
            <person name="Chen J."/>
            <person name="Kohler A."/>
            <person name="Krizsan K."/>
            <person name="Balestrini R."/>
            <person name="Da Silva C."/>
            <person name="Montanini B."/>
            <person name="Hainaut M."/>
            <person name="Levati E."/>
            <person name="Barry K.W."/>
            <person name="Belfiori B."/>
            <person name="Cichocki N."/>
            <person name="Clum A."/>
            <person name="Dockter R.B."/>
            <person name="Fauchery L."/>
            <person name="Guy J."/>
            <person name="Iotti M."/>
            <person name="Le Tacon F."/>
            <person name="Lindquist E.A."/>
            <person name="Lipzen A."/>
            <person name="Malagnac F."/>
            <person name="Mello A."/>
            <person name="Molinier V."/>
            <person name="Miyauchi S."/>
            <person name="Poulain J."/>
            <person name="Riccioni C."/>
            <person name="Rubini A."/>
            <person name="Sitrit Y."/>
            <person name="Splivallo R."/>
            <person name="Traeger S."/>
            <person name="Wang M."/>
            <person name="Zifcakova L."/>
            <person name="Wipf D."/>
            <person name="Zambonelli A."/>
            <person name="Paolocci F."/>
            <person name="Nowrousian M."/>
            <person name="Ottonello S."/>
            <person name="Baldrian P."/>
            <person name="Spatafora J.W."/>
            <person name="Henrissat B."/>
            <person name="Nagy L.G."/>
            <person name="Aury J.M."/>
            <person name="Wincker P."/>
            <person name="Grigoriev I.V."/>
            <person name="Bonfante P."/>
            <person name="Martin F.M."/>
        </authorList>
    </citation>
    <scope>NUCLEOTIDE SEQUENCE [LARGE SCALE GENOMIC DNA]</scope>
    <source>
        <strain evidence="1 2">CCBAS932</strain>
    </source>
</reference>
<protein>
    <submittedName>
        <fullName evidence="1">Uncharacterized protein</fullName>
    </submittedName>
</protein>
<dbReference type="InParanoid" id="A0A3N4K9M3"/>
<evidence type="ECO:0000313" key="2">
    <source>
        <dbReference type="Proteomes" id="UP000277580"/>
    </source>
</evidence>
<accession>A0A3N4K9M3</accession>
<sequence>MYYYDVLFCLIFRGLLYNVNCIPSDLYIQNPEHFTVALAWLAILIRILGTSRLFSQIDHLVCLSGRVSLQFLLLNKSQGIGSTPGTNTSGTSIAGPLVPLSLPIKAIQYRPSPRLSRDPLTTHSLLKTTPWHLFRHCSEACPKSLGQPGLLASIKHPVERATSRHTIESFILSH</sequence>
<dbReference type="EMBL" id="ML119191">
    <property type="protein sequence ID" value="RPB07214.1"/>
    <property type="molecule type" value="Genomic_DNA"/>
</dbReference>
<dbReference type="Proteomes" id="UP000277580">
    <property type="component" value="Unassembled WGS sequence"/>
</dbReference>
<name>A0A3N4K9M3_9PEZI</name>
<keyword evidence="2" id="KW-1185">Reference proteome</keyword>
<gene>
    <name evidence="1" type="ORF">P167DRAFT_422530</name>
</gene>
<organism evidence="1 2">
    <name type="scientific">Morchella conica CCBAS932</name>
    <dbReference type="NCBI Taxonomy" id="1392247"/>
    <lineage>
        <taxon>Eukaryota</taxon>
        <taxon>Fungi</taxon>
        <taxon>Dikarya</taxon>
        <taxon>Ascomycota</taxon>
        <taxon>Pezizomycotina</taxon>
        <taxon>Pezizomycetes</taxon>
        <taxon>Pezizales</taxon>
        <taxon>Morchellaceae</taxon>
        <taxon>Morchella</taxon>
    </lineage>
</organism>
<evidence type="ECO:0000313" key="1">
    <source>
        <dbReference type="EMBL" id="RPB07214.1"/>
    </source>
</evidence>
<dbReference type="AlphaFoldDB" id="A0A3N4K9M3"/>